<feature type="compositionally biased region" description="Polar residues" evidence="2">
    <location>
        <begin position="435"/>
        <end position="450"/>
    </location>
</feature>
<feature type="region of interest" description="Disordered" evidence="2">
    <location>
        <begin position="510"/>
        <end position="546"/>
    </location>
</feature>
<dbReference type="SMART" id="SM00454">
    <property type="entry name" value="SAM"/>
    <property type="match status" value="3"/>
</dbReference>
<feature type="compositionally biased region" description="Basic and acidic residues" evidence="2">
    <location>
        <begin position="179"/>
        <end position="188"/>
    </location>
</feature>
<feature type="region of interest" description="Disordered" evidence="2">
    <location>
        <begin position="877"/>
        <end position="945"/>
    </location>
</feature>
<dbReference type="Gene3D" id="1.10.150.50">
    <property type="entry name" value="Transcription Factor, Ets-1"/>
    <property type="match status" value="3"/>
</dbReference>
<reference evidence="5" key="1">
    <citation type="submission" date="2023-01" db="EMBL/GenBank/DDBJ databases">
        <title>Key to firefly adult light organ development and bioluminescence: homeobox transcription factors regulate luciferase expression and transportation to peroxisome.</title>
        <authorList>
            <person name="Fu X."/>
        </authorList>
    </citation>
    <scope>NUCLEOTIDE SEQUENCE [LARGE SCALE GENOMIC DNA]</scope>
</reference>
<feature type="compositionally biased region" description="Polar residues" evidence="2">
    <location>
        <begin position="148"/>
        <end position="157"/>
    </location>
</feature>
<gene>
    <name evidence="4" type="ORF">RN001_014518</name>
</gene>
<dbReference type="CDD" id="cd09570">
    <property type="entry name" value="SAM_kazrin_repeat3"/>
    <property type="match status" value="1"/>
</dbReference>
<dbReference type="SUPFAM" id="SSF47769">
    <property type="entry name" value="SAM/Pointed domain"/>
    <property type="match status" value="2"/>
</dbReference>
<sequence length="1015" mass="113034">MAVLMRRLLVDAHEKLRRMVEEHSVNLTTRIDSEYPSSTPTPSREATDSKRSEYKDSSTILLDSNTLEQNDSIKEKNVENVESKEITSQNIISETKRSKSLCSATSLESTEESKTNKEIIKKCKSAPTKTESIESESKAVIVEEVSITKENGQNPSRAESPKPGCSNQQDFESTPPRSPRSEGAKEETIPFVPSPTALSMSALKKMRMENERLQAENTRLRRLVISGASTALAERTKISDDDINNPSKLQTLEMELQLAKEAISALKSDRKRLKAEKFDLLNQMKQLYATLEDKEKELRDFIRNYEQRVRENETSLQQLSNEREERERERWSLLRHARDEAERSLSLAAQLNAKELQLQQAQEHLQEARRQIVSNSCMSDQESLISISRHGNGGALTPGSGGLLSGHHGLGLLAGDRGSCSADSGVRVSSDRESGTTSIGGNLSDSTTDGTPTITVEGGNVEVDSVSIVSSIPPPHMYQLSTPKDCSPTLSPLNANSFSRSIDTGVLSRSVEQLNSPVETEPPAIGRRSKISQNRPSGRGGTWGSISRVFARSRHRNKTSSLQESDNNYDPYRSWSPLTEEGYAEKLRLLREASSIPMERWRAPTVLAWLEVALGMPQYGARCAENIKSGKIGDLHGQVLLELSDIELECGLGITHPMHRKKLRLAIEEHRHPALVRYPCIAQLGHTWVSSEWLPDLGLSQYSENFAANLVDARMLEHLSKKELEKFLGVTRKFHQASIVHGIHLLRIMKYDRQVLAVRRHQCENVDADPLVWTNQRFVRWARNIDLGEYADNLKDSGVHGGLVVLEPSFNGDTMATALGIPASKNIIRRHLTAELEALVLPARSTLEHYVRVKAKSRIPGGSLGRSFSRSCAGLITTSDQNSTDSRRQSLRGSLSRALGLTKTKTEEKLSPTSSSGSSSVVSQISPPSIPCRSSQSGGESPDYAVPFHYPHANSYHFNTKLQNINEFKTQPDVYISRNPRVRSHFIGGSLHRNKHQHRRVRSISDIDTVQIEPL</sequence>
<evidence type="ECO:0000256" key="2">
    <source>
        <dbReference type="SAM" id="MobiDB-lite"/>
    </source>
</evidence>
<dbReference type="InterPro" id="IPR037614">
    <property type="entry name" value="Kazrin"/>
</dbReference>
<keyword evidence="1" id="KW-0175">Coiled coil</keyword>
<feature type="region of interest" description="Disordered" evidence="2">
    <location>
        <begin position="423"/>
        <end position="450"/>
    </location>
</feature>
<dbReference type="PANTHER" id="PTHR12776">
    <property type="entry name" value="KAZRIN-RELATED"/>
    <property type="match status" value="1"/>
</dbReference>
<evidence type="ECO:0000313" key="5">
    <source>
        <dbReference type="Proteomes" id="UP001353858"/>
    </source>
</evidence>
<evidence type="ECO:0000259" key="3">
    <source>
        <dbReference type="PROSITE" id="PS50105"/>
    </source>
</evidence>
<dbReference type="Pfam" id="PF25986">
    <property type="entry name" value="Kazrin"/>
    <property type="match status" value="1"/>
</dbReference>
<feature type="compositionally biased region" description="Polar residues" evidence="2">
    <location>
        <begin position="30"/>
        <end position="44"/>
    </location>
</feature>
<evidence type="ECO:0000313" key="4">
    <source>
        <dbReference type="EMBL" id="KAK4872489.1"/>
    </source>
</evidence>
<proteinExistence type="predicted"/>
<dbReference type="InterPro" id="IPR001660">
    <property type="entry name" value="SAM"/>
</dbReference>
<dbReference type="EMBL" id="JARPUR010000007">
    <property type="protein sequence ID" value="KAK4872489.1"/>
    <property type="molecule type" value="Genomic_DNA"/>
</dbReference>
<accession>A0AAN7SBP0</accession>
<dbReference type="Proteomes" id="UP001353858">
    <property type="component" value="Unassembled WGS sequence"/>
</dbReference>
<keyword evidence="5" id="KW-1185">Reference proteome</keyword>
<dbReference type="InterPro" id="IPR013761">
    <property type="entry name" value="SAM/pointed_sf"/>
</dbReference>
<dbReference type="InterPro" id="IPR037616">
    <property type="entry name" value="Kazrin_SAM_rpt_3"/>
</dbReference>
<feature type="region of interest" description="Disordered" evidence="2">
    <location>
        <begin position="30"/>
        <end position="57"/>
    </location>
</feature>
<protein>
    <recommendedName>
        <fullName evidence="3">SAM domain-containing protein</fullName>
    </recommendedName>
</protein>
<feature type="coiled-coil region" evidence="1">
    <location>
        <begin position="249"/>
        <end position="371"/>
    </location>
</feature>
<feature type="region of interest" description="Disordered" evidence="2">
    <location>
        <begin position="146"/>
        <end position="192"/>
    </location>
</feature>
<feature type="domain" description="SAM" evidence="3">
    <location>
        <begin position="691"/>
        <end position="749"/>
    </location>
</feature>
<dbReference type="Pfam" id="PF07647">
    <property type="entry name" value="SAM_2"/>
    <property type="match status" value="1"/>
</dbReference>
<feature type="domain" description="SAM" evidence="3">
    <location>
        <begin position="601"/>
        <end position="673"/>
    </location>
</feature>
<comment type="caution">
    <text evidence="4">The sequence shown here is derived from an EMBL/GenBank/DDBJ whole genome shotgun (WGS) entry which is preliminary data.</text>
</comment>
<dbReference type="InterPro" id="IPR059089">
    <property type="entry name" value="Kazrin_N"/>
</dbReference>
<organism evidence="4 5">
    <name type="scientific">Aquatica leii</name>
    <dbReference type="NCBI Taxonomy" id="1421715"/>
    <lineage>
        <taxon>Eukaryota</taxon>
        <taxon>Metazoa</taxon>
        <taxon>Ecdysozoa</taxon>
        <taxon>Arthropoda</taxon>
        <taxon>Hexapoda</taxon>
        <taxon>Insecta</taxon>
        <taxon>Pterygota</taxon>
        <taxon>Neoptera</taxon>
        <taxon>Endopterygota</taxon>
        <taxon>Coleoptera</taxon>
        <taxon>Polyphaga</taxon>
        <taxon>Elateriformia</taxon>
        <taxon>Elateroidea</taxon>
        <taxon>Lampyridae</taxon>
        <taxon>Luciolinae</taxon>
        <taxon>Aquatica</taxon>
    </lineage>
</organism>
<dbReference type="PROSITE" id="PS50105">
    <property type="entry name" value="SAM_DOMAIN"/>
    <property type="match status" value="2"/>
</dbReference>
<dbReference type="Pfam" id="PF00536">
    <property type="entry name" value="SAM_1"/>
    <property type="match status" value="2"/>
</dbReference>
<evidence type="ECO:0000256" key="1">
    <source>
        <dbReference type="SAM" id="Coils"/>
    </source>
</evidence>
<feature type="compositionally biased region" description="Basic and acidic residues" evidence="2">
    <location>
        <begin position="45"/>
        <end position="56"/>
    </location>
</feature>
<dbReference type="PANTHER" id="PTHR12776:SF1">
    <property type="entry name" value="KAZRIN"/>
    <property type="match status" value="1"/>
</dbReference>
<dbReference type="AlphaFoldDB" id="A0AAN7SBP0"/>
<feature type="compositionally biased region" description="Low complexity" evidence="2">
    <location>
        <begin position="891"/>
        <end position="901"/>
    </location>
</feature>
<feature type="compositionally biased region" description="Low complexity" evidence="2">
    <location>
        <begin position="911"/>
        <end position="927"/>
    </location>
</feature>
<name>A0AAN7SBP0_9COLE</name>